<protein>
    <submittedName>
        <fullName evidence="2">HDOD domain-containing protein</fullName>
    </submittedName>
</protein>
<dbReference type="PROSITE" id="PS51833">
    <property type="entry name" value="HDOD"/>
    <property type="match status" value="1"/>
</dbReference>
<name>A0A972G310_9GAMM</name>
<dbReference type="Pfam" id="PF08668">
    <property type="entry name" value="HDOD"/>
    <property type="match status" value="1"/>
</dbReference>
<organism evidence="2 3">
    <name type="scientific">Shewanella salipaludis</name>
    <dbReference type="NCBI Taxonomy" id="2723052"/>
    <lineage>
        <taxon>Bacteria</taxon>
        <taxon>Pseudomonadati</taxon>
        <taxon>Pseudomonadota</taxon>
        <taxon>Gammaproteobacteria</taxon>
        <taxon>Alteromonadales</taxon>
        <taxon>Shewanellaceae</taxon>
        <taxon>Shewanella</taxon>
    </lineage>
</organism>
<accession>A0A972G310</accession>
<comment type="caution">
    <text evidence="2">The sequence shown here is derived from an EMBL/GenBank/DDBJ whole genome shotgun (WGS) entry which is preliminary data.</text>
</comment>
<dbReference type="PANTHER" id="PTHR33525">
    <property type="match status" value="1"/>
</dbReference>
<dbReference type="AlphaFoldDB" id="A0A972G310"/>
<dbReference type="SUPFAM" id="SSF109604">
    <property type="entry name" value="HD-domain/PDEase-like"/>
    <property type="match status" value="1"/>
</dbReference>
<feature type="domain" description="HDOD" evidence="1">
    <location>
        <begin position="22"/>
        <end position="215"/>
    </location>
</feature>
<evidence type="ECO:0000313" key="3">
    <source>
        <dbReference type="Proteomes" id="UP000737113"/>
    </source>
</evidence>
<dbReference type="InterPro" id="IPR052340">
    <property type="entry name" value="RNase_Y/CdgJ"/>
</dbReference>
<dbReference type="Proteomes" id="UP000737113">
    <property type="component" value="Unassembled WGS sequence"/>
</dbReference>
<dbReference type="InterPro" id="IPR013976">
    <property type="entry name" value="HDOD"/>
</dbReference>
<proteinExistence type="predicted"/>
<sequence length="280" mass="30636">MSTEHQLLVGLLKKLKDDALLLPTLPEVAMRVQEVVGRSDSGLKQVADVIGQDAAISARIIKVANSALFSRGVPVDNINSAVTRIGLQQIKTIATSVAMEQLFISTNEMVWEVMDEVWSTSIEVTAAACAMLQLYNAKHGNSGLNTDTLTLAGLVHNIGALPVLTEAEAHPELFGSVDQLRALVRKLQGPLGRAVLKSWEFAPEVMEVVERWADLPYLPEQVTYLDFVRCAAFYTGELRTGGELESRLAPFIQRGLPVSANELADAEFLDKFNSIKQSYE</sequence>
<reference evidence="2" key="1">
    <citation type="submission" date="2020-04" db="EMBL/GenBank/DDBJ databases">
        <title>Description of Shewanella salipaludis sp. nov., isolated from a salt marsh.</title>
        <authorList>
            <person name="Park S."/>
            <person name="Yoon J.-H."/>
        </authorList>
    </citation>
    <scope>NUCLEOTIDE SEQUENCE</scope>
    <source>
        <strain evidence="2">SHSM-M6</strain>
    </source>
</reference>
<keyword evidence="3" id="KW-1185">Reference proteome</keyword>
<evidence type="ECO:0000313" key="2">
    <source>
        <dbReference type="EMBL" id="NMH66571.1"/>
    </source>
</evidence>
<evidence type="ECO:0000259" key="1">
    <source>
        <dbReference type="PROSITE" id="PS51833"/>
    </source>
</evidence>
<dbReference type="RefSeq" id="WP_169565296.1">
    <property type="nucleotide sequence ID" value="NZ_JAAXYH010000013.1"/>
</dbReference>
<dbReference type="EMBL" id="JAAXYH010000013">
    <property type="protein sequence ID" value="NMH66571.1"/>
    <property type="molecule type" value="Genomic_DNA"/>
</dbReference>
<dbReference type="Gene3D" id="1.10.3210.10">
    <property type="entry name" value="Hypothetical protein af1432"/>
    <property type="match status" value="1"/>
</dbReference>
<dbReference type="PANTHER" id="PTHR33525:SF3">
    <property type="entry name" value="RIBONUCLEASE Y"/>
    <property type="match status" value="1"/>
</dbReference>
<gene>
    <name evidence="2" type="ORF">HC757_15550</name>
</gene>